<sequence>MLGKIVTLNETLFGVSDSFKREADQIKDLFDEECILLLQCASDIKNIKRHLKDYISATVQSFGLTNKAITNEQQRFQWSLTKQNWNNIMALHHYKRFLKDSKRGNELKMTNNKCEKDLATDETDCHTLLCSTPNNLSHETTTSLSQPLPGTDILSNLSHAATPHQITADGFAVPLSSAMKIKSKCNKPKAKYNNESSHHLNVNTCCCEFFKHIETPTTLTNQTNLNSQELICKTKKFFLFVLPKKKKKLIIVKRNEKTENETKKSTRGLLKDVKFNSDAKNNQSRVDDPSLQQNQVACLCFQYCFVLVCSKWNSSANNLFGKQINRNASVAEKNFSNTRAEDKQYNKLMDLNTWKIPTNNTANEILPPNKKRRISWSDGSKTDFLLDVATDPHKNWMCSKALDNGNWQSQVSPDVRRNGLTISSQVIGSTSQLPVESTDHNSEGKARHHNSLTLEHLNRSQTLNENSKPKFLKKDQNLNFKEQYILFVYLFSGQPNEMTLYVSVQSGKCTRKAYNNNNIQTNVFQELALEKAQQGNEKLNVQANQKKVNKEVPLKKKDEIKETETGKHKPKRSPKSKRNILSTGNSQTLNNHTGINDHLNEKKHYQSASYHHSVLQNNKSLFTILIHVQRLS</sequence>
<feature type="compositionally biased region" description="Basic residues" evidence="1">
    <location>
        <begin position="568"/>
        <end position="578"/>
    </location>
</feature>
<keyword evidence="3" id="KW-1185">Reference proteome</keyword>
<feature type="compositionally biased region" description="Basic and acidic residues" evidence="1">
    <location>
        <begin position="548"/>
        <end position="567"/>
    </location>
</feature>
<evidence type="ECO:0000313" key="2">
    <source>
        <dbReference type="EMBL" id="ETO30256.1"/>
    </source>
</evidence>
<name>X6NW90_RETFI</name>
<protein>
    <submittedName>
        <fullName evidence="2">Uncharacterized protein</fullName>
    </submittedName>
</protein>
<dbReference type="Proteomes" id="UP000023152">
    <property type="component" value="Unassembled WGS sequence"/>
</dbReference>
<reference evidence="2 3" key="1">
    <citation type="journal article" date="2013" name="Curr. Biol.">
        <title>The Genome of the Foraminiferan Reticulomyxa filosa.</title>
        <authorList>
            <person name="Glockner G."/>
            <person name="Hulsmann N."/>
            <person name="Schleicher M."/>
            <person name="Noegel A.A."/>
            <person name="Eichinger L."/>
            <person name="Gallinger C."/>
            <person name="Pawlowski J."/>
            <person name="Sierra R."/>
            <person name="Euteneuer U."/>
            <person name="Pillet L."/>
            <person name="Moustafa A."/>
            <person name="Platzer M."/>
            <person name="Groth M."/>
            <person name="Szafranski K."/>
            <person name="Schliwa M."/>
        </authorList>
    </citation>
    <scope>NUCLEOTIDE SEQUENCE [LARGE SCALE GENOMIC DNA]</scope>
</reference>
<comment type="caution">
    <text evidence="2">The sequence shown here is derived from an EMBL/GenBank/DDBJ whole genome shotgun (WGS) entry which is preliminary data.</text>
</comment>
<evidence type="ECO:0000256" key="1">
    <source>
        <dbReference type="SAM" id="MobiDB-lite"/>
    </source>
</evidence>
<feature type="region of interest" description="Disordered" evidence="1">
    <location>
        <begin position="538"/>
        <end position="596"/>
    </location>
</feature>
<accession>X6NW90</accession>
<organism evidence="2 3">
    <name type="scientific">Reticulomyxa filosa</name>
    <dbReference type="NCBI Taxonomy" id="46433"/>
    <lineage>
        <taxon>Eukaryota</taxon>
        <taxon>Sar</taxon>
        <taxon>Rhizaria</taxon>
        <taxon>Retaria</taxon>
        <taxon>Foraminifera</taxon>
        <taxon>Monothalamids</taxon>
        <taxon>Reticulomyxidae</taxon>
        <taxon>Reticulomyxa</taxon>
    </lineage>
</organism>
<proteinExistence type="predicted"/>
<feature type="compositionally biased region" description="Polar residues" evidence="1">
    <location>
        <begin position="579"/>
        <end position="594"/>
    </location>
</feature>
<dbReference type="EMBL" id="ASPP01005589">
    <property type="protein sequence ID" value="ETO30256.1"/>
    <property type="molecule type" value="Genomic_DNA"/>
</dbReference>
<gene>
    <name evidence="2" type="ORF">RFI_06865</name>
</gene>
<dbReference type="AlphaFoldDB" id="X6NW90"/>
<evidence type="ECO:0000313" key="3">
    <source>
        <dbReference type="Proteomes" id="UP000023152"/>
    </source>
</evidence>